<name>A0A1R3KPP9_9ROSI</name>
<organism evidence="2 3">
    <name type="scientific">Corchorus olitorius</name>
    <dbReference type="NCBI Taxonomy" id="93759"/>
    <lineage>
        <taxon>Eukaryota</taxon>
        <taxon>Viridiplantae</taxon>
        <taxon>Streptophyta</taxon>
        <taxon>Embryophyta</taxon>
        <taxon>Tracheophyta</taxon>
        <taxon>Spermatophyta</taxon>
        <taxon>Magnoliopsida</taxon>
        <taxon>eudicotyledons</taxon>
        <taxon>Gunneridae</taxon>
        <taxon>Pentapetalae</taxon>
        <taxon>rosids</taxon>
        <taxon>malvids</taxon>
        <taxon>Malvales</taxon>
        <taxon>Malvaceae</taxon>
        <taxon>Grewioideae</taxon>
        <taxon>Apeibeae</taxon>
        <taxon>Corchorus</taxon>
    </lineage>
</organism>
<evidence type="ECO:0000313" key="2">
    <source>
        <dbReference type="EMBL" id="OMP09019.1"/>
    </source>
</evidence>
<feature type="transmembrane region" description="Helical" evidence="1">
    <location>
        <begin position="70"/>
        <end position="93"/>
    </location>
</feature>
<keyword evidence="1" id="KW-0812">Transmembrane</keyword>
<keyword evidence="1" id="KW-0472">Membrane</keyword>
<dbReference type="PANTHER" id="PTHR33210">
    <property type="entry name" value="PROTODERMAL FACTOR 1"/>
    <property type="match status" value="1"/>
</dbReference>
<dbReference type="STRING" id="93759.A0A1R3KPP9"/>
<evidence type="ECO:0000313" key="3">
    <source>
        <dbReference type="Proteomes" id="UP000187203"/>
    </source>
</evidence>
<keyword evidence="1" id="KW-1133">Transmembrane helix</keyword>
<dbReference type="InterPro" id="IPR039923">
    <property type="entry name" value="Protodermal_1"/>
</dbReference>
<keyword evidence="3" id="KW-1185">Reference proteome</keyword>
<accession>A0A1R3KPP9</accession>
<sequence length="224" mass="24926">MEPSEVKTEEQFLNSKQSEGDLGARFGQRIKTKISATQIPNQTPLSSSKWKFISSNIVPRTSSKNMATSLLLLVRLTFLLVFFTTCFAAIASASTTTVTLKRQPGFIYARTRGRCTPQFWSSKREAWPKMVPQHSTVSNMFGSIASERYRSDMTVLESTAMSEDGSVYGRLLKQATTALINSYARKGFPYSAWEVKTLMIQGLVSEDAAARLTKRFSTANDACN</sequence>
<gene>
    <name evidence="2" type="ORF">COLO4_05892</name>
</gene>
<protein>
    <submittedName>
        <fullName evidence="2">Uncharacterized protein</fullName>
    </submittedName>
</protein>
<proteinExistence type="predicted"/>
<dbReference type="Proteomes" id="UP000187203">
    <property type="component" value="Unassembled WGS sequence"/>
</dbReference>
<dbReference type="OrthoDB" id="1939167at2759"/>
<dbReference type="EMBL" id="AWUE01012503">
    <property type="protein sequence ID" value="OMP09019.1"/>
    <property type="molecule type" value="Genomic_DNA"/>
</dbReference>
<comment type="caution">
    <text evidence="2">The sequence shown here is derived from an EMBL/GenBank/DDBJ whole genome shotgun (WGS) entry which is preliminary data.</text>
</comment>
<dbReference type="PANTHER" id="PTHR33210:SF16">
    <property type="entry name" value="OS04G0517000 PROTEIN"/>
    <property type="match status" value="1"/>
</dbReference>
<dbReference type="AlphaFoldDB" id="A0A1R3KPP9"/>
<reference evidence="3" key="1">
    <citation type="submission" date="2013-09" db="EMBL/GenBank/DDBJ databases">
        <title>Corchorus olitorius genome sequencing.</title>
        <authorList>
            <person name="Alam M."/>
            <person name="Haque M.S."/>
            <person name="Islam M.S."/>
            <person name="Emdad E.M."/>
            <person name="Islam M.M."/>
            <person name="Ahmed B."/>
            <person name="Halim A."/>
            <person name="Hossen Q.M.M."/>
            <person name="Hossain M.Z."/>
            <person name="Ahmed R."/>
            <person name="Khan M.M."/>
            <person name="Islam R."/>
            <person name="Rashid M.M."/>
            <person name="Khan S.A."/>
            <person name="Rahman M.S."/>
            <person name="Alam M."/>
            <person name="Yahiya A.S."/>
            <person name="Khan M.S."/>
            <person name="Azam M.S."/>
            <person name="Haque T."/>
            <person name="Lashkar M.Z.H."/>
            <person name="Akhand A.I."/>
            <person name="Morshed G."/>
            <person name="Roy S."/>
            <person name="Uddin K.S."/>
            <person name="Rabeya T."/>
            <person name="Hossain A.S."/>
            <person name="Chowdhury A."/>
            <person name="Snigdha A.R."/>
            <person name="Mortoza M.S."/>
            <person name="Matin S.A."/>
            <person name="Hoque S.M.E."/>
            <person name="Islam M.K."/>
            <person name="Roy D.K."/>
            <person name="Haider R."/>
            <person name="Moosa M.M."/>
            <person name="Elias S.M."/>
            <person name="Hasan A.M."/>
            <person name="Jahan S."/>
            <person name="Shafiuddin M."/>
            <person name="Mahmood N."/>
            <person name="Shommy N.S."/>
        </authorList>
    </citation>
    <scope>NUCLEOTIDE SEQUENCE [LARGE SCALE GENOMIC DNA]</scope>
    <source>
        <strain evidence="3">cv. O-4</strain>
    </source>
</reference>
<evidence type="ECO:0000256" key="1">
    <source>
        <dbReference type="SAM" id="Phobius"/>
    </source>
</evidence>